<dbReference type="PROSITE" id="PS51194">
    <property type="entry name" value="HELICASE_CTER"/>
    <property type="match status" value="1"/>
</dbReference>
<proteinExistence type="predicted"/>
<reference evidence="10 11" key="1">
    <citation type="journal article" date="2015" name="Genome Announc.">
        <title>Expanding the biotechnology potential of lactobacilli through comparative genomics of 213 strains and associated genera.</title>
        <authorList>
            <person name="Sun Z."/>
            <person name="Harris H.M."/>
            <person name="McCann A."/>
            <person name="Guo C."/>
            <person name="Argimon S."/>
            <person name="Zhang W."/>
            <person name="Yang X."/>
            <person name="Jeffery I.B."/>
            <person name="Cooney J.C."/>
            <person name="Kagawa T.F."/>
            <person name="Liu W."/>
            <person name="Song Y."/>
            <person name="Salvetti E."/>
            <person name="Wrobel A."/>
            <person name="Rasinkangas P."/>
            <person name="Parkhill J."/>
            <person name="Rea M.C."/>
            <person name="O'Sullivan O."/>
            <person name="Ritari J."/>
            <person name="Douillard F.P."/>
            <person name="Paul Ross R."/>
            <person name="Yang R."/>
            <person name="Briner A.E."/>
            <person name="Felis G.E."/>
            <person name="de Vos W.M."/>
            <person name="Barrangou R."/>
            <person name="Klaenhammer T.R."/>
            <person name="Caufield P.W."/>
            <person name="Cui Y."/>
            <person name="Zhang H."/>
            <person name="O'Toole P.W."/>
        </authorList>
    </citation>
    <scope>NUCLEOTIDE SEQUENCE [LARGE SCALE GENOMIC DNA]</scope>
    <source>
        <strain evidence="10 11">DSM 19972</strain>
    </source>
</reference>
<protein>
    <recommendedName>
        <fullName evidence="6">ATP-dependent DNA helicase RecQ</fullName>
    </recommendedName>
    <alternativeName>
        <fullName evidence="7">DNA 3'-5' helicase RecQ</fullName>
    </alternativeName>
</protein>
<evidence type="ECO:0000313" key="10">
    <source>
        <dbReference type="EMBL" id="KRL04340.1"/>
    </source>
</evidence>
<dbReference type="InterPro" id="IPR002464">
    <property type="entry name" value="DNA/RNA_helicase_DEAH_CS"/>
</dbReference>
<dbReference type="GO" id="GO:0043138">
    <property type="term" value="F:3'-5' DNA helicase activity"/>
    <property type="evidence" value="ECO:0007669"/>
    <property type="project" value="TreeGrafter"/>
</dbReference>
<dbReference type="SMART" id="SM00490">
    <property type="entry name" value="HELICc"/>
    <property type="match status" value="1"/>
</dbReference>
<dbReference type="EMBL" id="AZEH01000039">
    <property type="protein sequence ID" value="KRL04340.1"/>
    <property type="molecule type" value="Genomic_DNA"/>
</dbReference>
<dbReference type="GO" id="GO:0006281">
    <property type="term" value="P:DNA repair"/>
    <property type="evidence" value="ECO:0007669"/>
    <property type="project" value="TreeGrafter"/>
</dbReference>
<dbReference type="GO" id="GO:0043590">
    <property type="term" value="C:bacterial nucleoid"/>
    <property type="evidence" value="ECO:0007669"/>
    <property type="project" value="TreeGrafter"/>
</dbReference>
<dbReference type="GO" id="GO:0009378">
    <property type="term" value="F:four-way junction helicase activity"/>
    <property type="evidence" value="ECO:0007669"/>
    <property type="project" value="TreeGrafter"/>
</dbReference>
<dbReference type="GO" id="GO:0016787">
    <property type="term" value="F:hydrolase activity"/>
    <property type="evidence" value="ECO:0007669"/>
    <property type="project" value="UniProtKB-KW"/>
</dbReference>
<evidence type="ECO:0000256" key="5">
    <source>
        <dbReference type="ARBA" id="ARBA00023125"/>
    </source>
</evidence>
<evidence type="ECO:0000259" key="8">
    <source>
        <dbReference type="PROSITE" id="PS51192"/>
    </source>
</evidence>
<feature type="domain" description="Helicase C-terminal" evidence="9">
    <location>
        <begin position="220"/>
        <end position="370"/>
    </location>
</feature>
<evidence type="ECO:0000256" key="6">
    <source>
        <dbReference type="ARBA" id="ARBA00044535"/>
    </source>
</evidence>
<dbReference type="Pfam" id="PF00270">
    <property type="entry name" value="DEAD"/>
    <property type="match status" value="1"/>
</dbReference>
<feature type="domain" description="Helicase ATP-binding" evidence="8">
    <location>
        <begin position="28"/>
        <end position="195"/>
    </location>
</feature>
<evidence type="ECO:0000313" key="11">
    <source>
        <dbReference type="Proteomes" id="UP000051686"/>
    </source>
</evidence>
<dbReference type="PROSITE" id="PS00690">
    <property type="entry name" value="DEAH_ATP_HELICASE"/>
    <property type="match status" value="1"/>
</dbReference>
<dbReference type="Pfam" id="PF16124">
    <property type="entry name" value="RecQ_Zn_bind"/>
    <property type="match status" value="1"/>
</dbReference>
<dbReference type="PANTHER" id="PTHR13710">
    <property type="entry name" value="DNA HELICASE RECQ FAMILY MEMBER"/>
    <property type="match status" value="1"/>
</dbReference>
<dbReference type="AlphaFoldDB" id="A0A0R1MEN5"/>
<dbReference type="InterPro" id="IPR004589">
    <property type="entry name" value="DNA_helicase_ATP-dep_RecQ"/>
</dbReference>
<dbReference type="SUPFAM" id="SSF52540">
    <property type="entry name" value="P-loop containing nucleoside triphosphate hydrolases"/>
    <property type="match status" value="1"/>
</dbReference>
<dbReference type="InterPro" id="IPR032284">
    <property type="entry name" value="RecQ_Zn-bd"/>
</dbReference>
<dbReference type="InterPro" id="IPR011545">
    <property type="entry name" value="DEAD/DEAH_box_helicase_dom"/>
</dbReference>
<keyword evidence="3 10" id="KW-0347">Helicase</keyword>
<dbReference type="GO" id="GO:0030894">
    <property type="term" value="C:replisome"/>
    <property type="evidence" value="ECO:0007669"/>
    <property type="project" value="TreeGrafter"/>
</dbReference>
<dbReference type="GO" id="GO:0005524">
    <property type="term" value="F:ATP binding"/>
    <property type="evidence" value="ECO:0007669"/>
    <property type="project" value="UniProtKB-KW"/>
</dbReference>
<dbReference type="PATRIC" id="fig|1423777.3.peg.1515"/>
<keyword evidence="5" id="KW-0238">DNA-binding</keyword>
<dbReference type="GO" id="GO:0003677">
    <property type="term" value="F:DNA binding"/>
    <property type="evidence" value="ECO:0007669"/>
    <property type="project" value="UniProtKB-KW"/>
</dbReference>
<dbReference type="GO" id="GO:0006310">
    <property type="term" value="P:DNA recombination"/>
    <property type="evidence" value="ECO:0007669"/>
    <property type="project" value="InterPro"/>
</dbReference>
<evidence type="ECO:0000256" key="2">
    <source>
        <dbReference type="ARBA" id="ARBA00022801"/>
    </source>
</evidence>
<dbReference type="Pfam" id="PF00271">
    <property type="entry name" value="Helicase_C"/>
    <property type="match status" value="1"/>
</dbReference>
<dbReference type="Proteomes" id="UP000051686">
    <property type="component" value="Unassembled WGS sequence"/>
</dbReference>
<sequence length="486" mass="56045">MISDNFLEKKLHTFFGYTSFKEGQKQIIDSLLKRQSTLGILPTGTGKSLCYQLAGKLLNQTVLIVSPLLSLMQDQVEQLHFIGEKKAIAVTSELSYQHKYFVIHHLREYDYVYMAPEMLQKEEVLEQLKTISLGLFVVDEAHCISQWGPDFRPDYLDLKIIRQKLGNPVTLALTATATPEVEQDICRQLFNENESIKIVRRSVDRPNIFLAAKQVDTQQQKDEYLLEILPQLATPILLYFSSKKKADEISQLLNDRTDLKTAAYHAGLSKKDRYSIQQQFMNDQLDAVCATSAFGMGINKKNIRCVLHYHLPADLESYSQEIGRAGRDGQRSLALLLFNPADIDLQRHLSSNSLPDDGEIEYYFNHKDLINSCLQGSDKKNLLEYYAGRFLTPLKLKQIFKKRRFEREKKLQELIAYVETAKCRRNFLCKYFGEEKKADHNVDCCQPAGQPLVLDNFLLHKPGNNYTKSLEDYRKVISHLFNENKR</sequence>
<keyword evidence="2" id="KW-0378">Hydrolase</keyword>
<dbReference type="OrthoDB" id="9763310at2"/>
<dbReference type="SMART" id="SM00487">
    <property type="entry name" value="DEXDc"/>
    <property type="match status" value="1"/>
</dbReference>
<dbReference type="GO" id="GO:0005737">
    <property type="term" value="C:cytoplasm"/>
    <property type="evidence" value="ECO:0007669"/>
    <property type="project" value="TreeGrafter"/>
</dbReference>
<gene>
    <name evidence="10" type="ORF">FD46_GL001466</name>
</gene>
<keyword evidence="4" id="KW-0067">ATP-binding</keyword>
<organism evidence="10 11">
    <name type="scientific">Liquorilactobacillus oeni DSM 19972</name>
    <dbReference type="NCBI Taxonomy" id="1423777"/>
    <lineage>
        <taxon>Bacteria</taxon>
        <taxon>Bacillati</taxon>
        <taxon>Bacillota</taxon>
        <taxon>Bacilli</taxon>
        <taxon>Lactobacillales</taxon>
        <taxon>Lactobacillaceae</taxon>
        <taxon>Liquorilactobacillus</taxon>
    </lineage>
</organism>
<dbReference type="PROSITE" id="PS51192">
    <property type="entry name" value="HELICASE_ATP_BIND_1"/>
    <property type="match status" value="1"/>
</dbReference>
<keyword evidence="11" id="KW-1185">Reference proteome</keyword>
<dbReference type="InterPro" id="IPR001650">
    <property type="entry name" value="Helicase_C-like"/>
</dbReference>
<dbReference type="STRING" id="1423777.FD46_GL001466"/>
<evidence type="ECO:0000259" key="9">
    <source>
        <dbReference type="PROSITE" id="PS51194"/>
    </source>
</evidence>
<dbReference type="CDD" id="cd17920">
    <property type="entry name" value="DEXHc_RecQ"/>
    <property type="match status" value="1"/>
</dbReference>
<evidence type="ECO:0000256" key="1">
    <source>
        <dbReference type="ARBA" id="ARBA00022741"/>
    </source>
</evidence>
<dbReference type="InterPro" id="IPR014001">
    <property type="entry name" value="Helicase_ATP-bd"/>
</dbReference>
<dbReference type="InterPro" id="IPR027417">
    <property type="entry name" value="P-loop_NTPase"/>
</dbReference>
<evidence type="ECO:0000256" key="3">
    <source>
        <dbReference type="ARBA" id="ARBA00022806"/>
    </source>
</evidence>
<dbReference type="PANTHER" id="PTHR13710:SF84">
    <property type="entry name" value="ATP-DEPENDENT DNA HELICASE RECS-RELATED"/>
    <property type="match status" value="1"/>
</dbReference>
<name>A0A0R1MEN5_9LACO</name>
<dbReference type="RefSeq" id="WP_157047099.1">
    <property type="nucleotide sequence ID" value="NZ_AZEH01000039.1"/>
</dbReference>
<accession>A0A0R1MEN5</accession>
<keyword evidence="1" id="KW-0547">Nucleotide-binding</keyword>
<evidence type="ECO:0000256" key="4">
    <source>
        <dbReference type="ARBA" id="ARBA00022840"/>
    </source>
</evidence>
<comment type="caution">
    <text evidence="10">The sequence shown here is derived from an EMBL/GenBank/DDBJ whole genome shotgun (WGS) entry which is preliminary data.</text>
</comment>
<evidence type="ECO:0000256" key="7">
    <source>
        <dbReference type="ARBA" id="ARBA00044550"/>
    </source>
</evidence>
<dbReference type="NCBIfam" id="TIGR00614">
    <property type="entry name" value="recQ_fam"/>
    <property type="match status" value="1"/>
</dbReference>
<dbReference type="Gene3D" id="3.40.50.300">
    <property type="entry name" value="P-loop containing nucleotide triphosphate hydrolases"/>
    <property type="match status" value="2"/>
</dbReference>